<organism evidence="2 3">
    <name type="scientific">Acinetobacter tianfuensis</name>
    <dbReference type="NCBI Taxonomy" id="2419603"/>
    <lineage>
        <taxon>Bacteria</taxon>
        <taxon>Pseudomonadati</taxon>
        <taxon>Pseudomonadota</taxon>
        <taxon>Gammaproteobacteria</taxon>
        <taxon>Moraxellales</taxon>
        <taxon>Moraxellaceae</taxon>
        <taxon>Acinetobacter</taxon>
    </lineage>
</organism>
<feature type="transmembrane region" description="Helical" evidence="1">
    <location>
        <begin position="66"/>
        <end position="93"/>
    </location>
</feature>
<evidence type="ECO:0000313" key="3">
    <source>
        <dbReference type="Proteomes" id="UP000282388"/>
    </source>
</evidence>
<keyword evidence="3" id="KW-1185">Reference proteome</keyword>
<keyword evidence="1" id="KW-0472">Membrane</keyword>
<comment type="caution">
    <text evidence="2">The sequence shown here is derived from an EMBL/GenBank/DDBJ whole genome shotgun (WGS) entry which is preliminary data.</text>
</comment>
<evidence type="ECO:0000313" key="2">
    <source>
        <dbReference type="EMBL" id="RKG29114.1"/>
    </source>
</evidence>
<dbReference type="InterPro" id="IPR019670">
    <property type="entry name" value="DUF2523"/>
</dbReference>
<reference evidence="2 3" key="1">
    <citation type="submission" date="2018-09" db="EMBL/GenBank/DDBJ databases">
        <title>The draft genome of Acinetobacter spp. strains.</title>
        <authorList>
            <person name="Qin J."/>
            <person name="Feng Y."/>
            <person name="Zong Z."/>
        </authorList>
    </citation>
    <scope>NUCLEOTIDE SEQUENCE [LARGE SCALE GENOMIC DNA]</scope>
    <source>
        <strain evidence="2 3">WCHAc060012</strain>
    </source>
</reference>
<proteinExistence type="predicted"/>
<dbReference type="EMBL" id="RAXV01000061">
    <property type="protein sequence ID" value="RKG29114.1"/>
    <property type="molecule type" value="Genomic_DNA"/>
</dbReference>
<sequence>MSAGTSLKGIFYDLGTNLIKGSYTQMIASLVISIAVATTLLDKIDEYLKDLKGDFDDLKSLEFSNYLIAFIDLAKLDTCLVIILTAMTFAIVWRFTYDLKPKSKVSN</sequence>
<keyword evidence="1" id="KW-0812">Transmembrane</keyword>
<keyword evidence="1" id="KW-1133">Transmembrane helix</keyword>
<gene>
    <name evidence="2" type="ORF">D7V32_16460</name>
</gene>
<dbReference type="Proteomes" id="UP000282388">
    <property type="component" value="Unassembled WGS sequence"/>
</dbReference>
<feature type="transmembrane region" description="Helical" evidence="1">
    <location>
        <begin position="21"/>
        <end position="41"/>
    </location>
</feature>
<evidence type="ECO:0000256" key="1">
    <source>
        <dbReference type="SAM" id="Phobius"/>
    </source>
</evidence>
<name>A0A3A8EGH3_9GAMM</name>
<dbReference type="AlphaFoldDB" id="A0A3A8EGH3"/>
<dbReference type="Pfam" id="PF10734">
    <property type="entry name" value="DUF2523"/>
    <property type="match status" value="1"/>
</dbReference>
<accession>A0A3A8EGH3</accession>
<dbReference type="RefSeq" id="WP_120403870.1">
    <property type="nucleotide sequence ID" value="NZ_RAXV01000061.1"/>
</dbReference>
<protein>
    <submittedName>
        <fullName evidence="2">DUF2523 domain-containing protein</fullName>
    </submittedName>
</protein>